<evidence type="ECO:0000256" key="2">
    <source>
        <dbReference type="ARBA" id="ARBA00022737"/>
    </source>
</evidence>
<evidence type="ECO:0000256" key="3">
    <source>
        <dbReference type="SAM" id="MobiDB-lite"/>
    </source>
</evidence>
<dbReference type="VEuPathDB" id="FungiDB:BON22_0645"/>
<keyword evidence="2" id="KW-0677">Repeat</keyword>
<dbReference type="EMBL" id="MPUK01000001">
    <property type="protein sequence ID" value="ONH70041.1"/>
    <property type="molecule type" value="Genomic_DNA"/>
</dbReference>
<dbReference type="SUPFAM" id="SSF50978">
    <property type="entry name" value="WD40 repeat-like"/>
    <property type="match status" value="1"/>
</dbReference>
<evidence type="ECO:0000256" key="1">
    <source>
        <dbReference type="ARBA" id="ARBA00022574"/>
    </source>
</evidence>
<feature type="region of interest" description="Disordered" evidence="3">
    <location>
        <begin position="39"/>
        <end position="59"/>
    </location>
</feature>
<proteinExistence type="predicted"/>
<dbReference type="AlphaFoldDB" id="A0A1V2LG40"/>
<keyword evidence="1" id="KW-0853">WD repeat</keyword>
<dbReference type="GO" id="GO:0080008">
    <property type="term" value="C:Cul4-RING E3 ubiquitin ligase complex"/>
    <property type="evidence" value="ECO:0007669"/>
    <property type="project" value="TreeGrafter"/>
</dbReference>
<dbReference type="PANTHER" id="PTHR44472:SF1">
    <property type="entry name" value="DDB1 AND CUL4 ASSOCIATED FACTOR 4"/>
    <property type="match status" value="1"/>
</dbReference>
<protein>
    <submittedName>
        <fullName evidence="4">Uncharacterized protein</fullName>
    </submittedName>
</protein>
<name>A0A1V2LG40_CYBFA</name>
<reference evidence="5" key="1">
    <citation type="journal article" date="2017" name="Genome Announc.">
        <title>Genome sequences of Cyberlindnera fabianii 65, Pichia kudriavzevii 129, and Saccharomyces cerevisiae 131 isolated from fermented masau fruits in Zimbabwe.</title>
        <authorList>
            <person name="van Rijswijck I.M.H."/>
            <person name="Derks M.F.L."/>
            <person name="Abee T."/>
            <person name="de Ridder D."/>
            <person name="Smid E.J."/>
        </authorList>
    </citation>
    <scope>NUCLEOTIDE SEQUENCE [LARGE SCALE GENOMIC DNA]</scope>
    <source>
        <strain evidence="5">65</strain>
    </source>
</reference>
<feature type="compositionally biased region" description="Basic and acidic residues" evidence="3">
    <location>
        <begin position="40"/>
        <end position="59"/>
    </location>
</feature>
<organism evidence="4 5">
    <name type="scientific">Cyberlindnera fabianii</name>
    <name type="common">Yeast</name>
    <name type="synonym">Hansenula fabianii</name>
    <dbReference type="NCBI Taxonomy" id="36022"/>
    <lineage>
        <taxon>Eukaryota</taxon>
        <taxon>Fungi</taxon>
        <taxon>Dikarya</taxon>
        <taxon>Ascomycota</taxon>
        <taxon>Saccharomycotina</taxon>
        <taxon>Saccharomycetes</taxon>
        <taxon>Phaffomycetales</taxon>
        <taxon>Phaffomycetaceae</taxon>
        <taxon>Cyberlindnera</taxon>
    </lineage>
</organism>
<keyword evidence="5" id="KW-1185">Reference proteome</keyword>
<dbReference type="PANTHER" id="PTHR44472">
    <property type="entry name" value="DDB1- AND CUL4-ASSOCIATED FACTOR 4-RELATED"/>
    <property type="match status" value="1"/>
</dbReference>
<sequence length="407" mass="46985">MSVVPNIPGFYYDPDKKKYFKIEKNTASKHQYSDTTINARKAEEQREAKRARLRQREAETQPQYPAFLNIMGKLHQRSYGEVMDSIDHQRLASLKPHKVLRYNLSTTLTKAHTYNDNQLLLSDLNNVYSFDKNAAHAHDETEPNVMPTLIWNRVNKSTSILRKMVLIDNRIVTRTWFGSMDEPSEVEMLTLNDNMEVVAHYSVAGKKRQTFNTSVYNEKTSIMTMCSPKCISTFDVQRPFKSDIAVDGDPLSISQRDEWVSYVGFRSGDIRVWDKRDKFQRARKFRPPAFKSIINLELTNPDRLLCSSIGSRIQLFDVRSGFETAFQDFYSMKNVVNVFGETLEPSIDGHFIVQTKNLIEIFSEKCYDPARILSGEGSSDRYILGASWDKKNDELISLSRDSVELYS</sequence>
<evidence type="ECO:0000313" key="4">
    <source>
        <dbReference type="EMBL" id="ONH70041.1"/>
    </source>
</evidence>
<dbReference type="InterPro" id="IPR036322">
    <property type="entry name" value="WD40_repeat_dom_sf"/>
</dbReference>
<comment type="caution">
    <text evidence="4">The sequence shown here is derived from an EMBL/GenBank/DDBJ whole genome shotgun (WGS) entry which is preliminary data.</text>
</comment>
<gene>
    <name evidence="4" type="ORF">BON22_0645</name>
</gene>
<dbReference type="Proteomes" id="UP000189513">
    <property type="component" value="Unassembled WGS sequence"/>
</dbReference>
<dbReference type="InterPro" id="IPR052254">
    <property type="entry name" value="CUL4-DDB1_E3_ligase_receptor"/>
</dbReference>
<accession>A0A1V2LG40</accession>
<evidence type="ECO:0000313" key="5">
    <source>
        <dbReference type="Proteomes" id="UP000189513"/>
    </source>
</evidence>